<dbReference type="OrthoDB" id="10499278at2759"/>
<dbReference type="InParanoid" id="F7WC71"/>
<reference evidence="1 2" key="1">
    <citation type="journal article" date="2010" name="PLoS Genet.">
        <title>De novo assembly of a 40 Mb eukaryotic genome from short sequence reads: Sordaria macrospora, a model organism for fungal morphogenesis.</title>
        <authorList>
            <person name="Nowrousian M."/>
            <person name="Stajich J."/>
            <person name="Chu M."/>
            <person name="Engh I."/>
            <person name="Espagne E."/>
            <person name="Halliday K."/>
            <person name="Kamerewerd J."/>
            <person name="Kempken F."/>
            <person name="Knab B."/>
            <person name="Kuo H.C."/>
            <person name="Osiewacz H.D."/>
            <person name="Poeggeler S."/>
            <person name="Read N."/>
            <person name="Seiler S."/>
            <person name="Smith K."/>
            <person name="Zickler D."/>
            <person name="Kueck U."/>
            <person name="Freitag M."/>
        </authorList>
    </citation>
    <scope>NUCLEOTIDE SEQUENCE [LARGE SCALE GENOMIC DNA]</scope>
    <source>
        <strain evidence="2">ATCC MYA-333 / DSM 997 / K(L3346) / K-hell</strain>
        <tissue evidence="1">Mycelium</tissue>
    </source>
</reference>
<evidence type="ECO:0000313" key="1">
    <source>
        <dbReference type="EMBL" id="CCC14553.1"/>
    </source>
</evidence>
<name>F7WC71_SORMK</name>
<sequence>MGDHDDHAILKRLYLMPECEREATNYLCGRADGMVFIEHARDAQWGISRAQNGRINDDFSDGDVDFEDEFQVDKFPYGMEAFSAVSDFDYVKLWAA</sequence>
<dbReference type="EMBL" id="CABT02000099">
    <property type="protein sequence ID" value="CCC14553.1"/>
    <property type="molecule type" value="Genomic_DNA"/>
</dbReference>
<organism evidence="1 2">
    <name type="scientific">Sordaria macrospora (strain ATCC MYA-333 / DSM 997 / K(L3346) / K-hell)</name>
    <dbReference type="NCBI Taxonomy" id="771870"/>
    <lineage>
        <taxon>Eukaryota</taxon>
        <taxon>Fungi</taxon>
        <taxon>Dikarya</taxon>
        <taxon>Ascomycota</taxon>
        <taxon>Pezizomycotina</taxon>
        <taxon>Sordariomycetes</taxon>
        <taxon>Sordariomycetidae</taxon>
        <taxon>Sordariales</taxon>
        <taxon>Sordariaceae</taxon>
        <taxon>Sordaria</taxon>
    </lineage>
</organism>
<accession>F7WC71</accession>
<evidence type="ECO:0000313" key="2">
    <source>
        <dbReference type="Proteomes" id="UP000001881"/>
    </source>
</evidence>
<dbReference type="GeneID" id="10801177"/>
<dbReference type="Proteomes" id="UP000001881">
    <property type="component" value="Unassembled WGS sequence"/>
</dbReference>
<dbReference type="HOGENOM" id="CLU_2361062_0_0_1"/>
<dbReference type="KEGG" id="smp:10801177"/>
<gene>
    <name evidence="1" type="ORF">SMAC_09551</name>
</gene>
<dbReference type="VEuPathDB" id="FungiDB:SMAC_09551"/>
<proteinExistence type="predicted"/>
<comment type="caution">
    <text evidence="1">The sequence shown here is derived from an EMBL/GenBank/DDBJ whole genome shotgun (WGS) entry which is preliminary data.</text>
</comment>
<protein>
    <submittedName>
        <fullName evidence="1">WGS project CABT00000000 data, contig 2.99</fullName>
    </submittedName>
</protein>
<dbReference type="AlphaFoldDB" id="F7WC71"/>
<keyword evidence="2" id="KW-1185">Reference proteome</keyword>